<sequence>MPDSPAINQENSSSANASATAAANANATDGAFDAHAPGSLGALAPSWWEPADGEEAEPWLTAEDAYGRFLEWVEARGIEPWPHQEEALFALAAGSNVILGTPTGSGKSLVAIGMMFMAMATGQRGYYTAPIKALVSEKFFYLVDIFGRDNVGMITGDSHINTDAPIICCTAEILANQALREGEDTDVGFVAMDEFHFFSDPDRGWAWQVPLLTLPHTQFMLMSATLGDMTAISQALERHTGRDVETIADAPRPVPLSYEYVKTGLEGTVELALRQGDSPLYIVHFSQDAALASARALASYGVATKEQREAIKEAIKGGRFTTAFGKTLKHLISCGVGLHHAGLLPRYRLLVEKLAQQGLLPVICGTDTLGVGINVPIHTVLLTGLTKFDGYKQRRLRSREFHQIAGRAGRSGFDTEGVVIAEAPEYEIENHKAELKAMGDPKKMKKLKKKKPPEGFVTWNQGTFDRLIESAPETLKPRMRITNSMVLAEVEQGGNAWRRVLTLIEDSLQTDEEKERLRARAAQIFATLIDAGVVVREELDENGKPVAASNLSDQTEAATAPAGAPEQDSDADTDADPDADTEAEPESGAANDAEVAAFLDGDASYYLTVDLPEDFALDQPLSPFMLAALELLDPESETYALDVISMAEATLEDPKQILRAQERQARDRAMNEMKAEGIDFEERVEKLQDITYPKPLEDMLAAAFEQYCSKVPWAGDYELSPKSVLRDMLESGSDFKGYIARYNVARCEGILLRYLTEAYRTLDRTIPHDKRNEELNDVVAWLGLVVRSVDSSLVDEWENAGSTLDAAPPRPADAVVIDRRGLTVLVRNSLFQRVRLAARGRADQLGALDEDWGMGELRWRRVLEAFFEAHEELLTDADARSMAFLSIDDSDEKTDHVWHVHQVFSDSDGDRDFGIMADVDLDATQDGDGIVFANYRAGVIEDTAG</sequence>
<dbReference type="InterPro" id="IPR050699">
    <property type="entry name" value="RNA-DNA_Helicase"/>
</dbReference>
<dbReference type="GO" id="GO:0004386">
    <property type="term" value="F:helicase activity"/>
    <property type="evidence" value="ECO:0007669"/>
    <property type="project" value="UniProtKB-KW"/>
</dbReference>
<dbReference type="STRING" id="742742.HMPREF9452_01550"/>
<evidence type="ECO:0000256" key="5">
    <source>
        <dbReference type="SAM" id="MobiDB-lite"/>
    </source>
</evidence>
<dbReference type="PANTHER" id="PTHR12131">
    <property type="entry name" value="ATP-DEPENDENT RNA AND DNA HELICASE"/>
    <property type="match status" value="1"/>
</dbReference>
<dbReference type="PATRIC" id="fig|742742.3.peg.1531"/>
<reference evidence="8 9" key="1">
    <citation type="submission" date="2011-06" db="EMBL/GenBank/DDBJ databases">
        <title>The Genome Sequence of Collinsella tanakaei YIT 12063.</title>
        <authorList>
            <consortium name="The Broad Institute Genome Sequencing Platform"/>
            <person name="Earl A."/>
            <person name="Ward D."/>
            <person name="Feldgarden M."/>
            <person name="Gevers D."/>
            <person name="Morotomi M."/>
            <person name="Young S.K."/>
            <person name="Zeng Q."/>
            <person name="Gargeya S."/>
            <person name="Fitzgerald M."/>
            <person name="Haas B."/>
            <person name="Abouelleil A."/>
            <person name="Alvarado L."/>
            <person name="Arachchi H.M."/>
            <person name="Berlin A."/>
            <person name="Brown A."/>
            <person name="Chapman S.B."/>
            <person name="Chen Z."/>
            <person name="Dunbar C."/>
            <person name="Freedman E."/>
            <person name="Gearin G."/>
            <person name="Gellesch M."/>
            <person name="Goldberg J."/>
            <person name="Griggs A."/>
            <person name="Gujja S."/>
            <person name="Heiman D."/>
            <person name="Howarth C."/>
            <person name="Larson L."/>
            <person name="Lui A."/>
            <person name="MacDonald P.J.P."/>
            <person name="Mehta T."/>
            <person name="Montmayeur A."/>
            <person name="Murphy C."/>
            <person name="Neiman D."/>
            <person name="Pearson M."/>
            <person name="Priest M."/>
            <person name="Roberts A."/>
            <person name="Saif S."/>
            <person name="Shea T."/>
            <person name="Shenoy N."/>
            <person name="Sisk P."/>
            <person name="Stolte C."/>
            <person name="Sykes S."/>
            <person name="Wortman J."/>
            <person name="Nusbaum C."/>
            <person name="Birren B."/>
        </authorList>
    </citation>
    <scope>NUCLEOTIDE SEQUENCE [LARGE SCALE GENOMIC DNA]</scope>
    <source>
        <strain evidence="8 9">YIT 12063</strain>
    </source>
</reference>
<name>G1WJN7_9ACTN</name>
<dbReference type="InterPro" id="IPR014001">
    <property type="entry name" value="Helicase_ATP-bd"/>
</dbReference>
<feature type="domain" description="Helicase ATP-binding" evidence="6">
    <location>
        <begin position="88"/>
        <end position="244"/>
    </location>
</feature>
<feature type="compositionally biased region" description="Low complexity" evidence="5">
    <location>
        <begin position="11"/>
        <end position="24"/>
    </location>
</feature>
<dbReference type="GO" id="GO:0005524">
    <property type="term" value="F:ATP binding"/>
    <property type="evidence" value="ECO:0007669"/>
    <property type="project" value="UniProtKB-KW"/>
</dbReference>
<dbReference type="EMBL" id="ADLS01000019">
    <property type="protein sequence ID" value="EGX70103.1"/>
    <property type="molecule type" value="Genomic_DNA"/>
</dbReference>
<evidence type="ECO:0000256" key="3">
    <source>
        <dbReference type="ARBA" id="ARBA00022806"/>
    </source>
</evidence>
<dbReference type="GO" id="GO:0016787">
    <property type="term" value="F:hydrolase activity"/>
    <property type="evidence" value="ECO:0007669"/>
    <property type="project" value="UniProtKB-KW"/>
</dbReference>
<dbReference type="SUPFAM" id="SSF52540">
    <property type="entry name" value="P-loop containing nucleoside triphosphate hydrolases"/>
    <property type="match status" value="1"/>
</dbReference>
<dbReference type="SMART" id="SM00487">
    <property type="entry name" value="DEXDc"/>
    <property type="match status" value="1"/>
</dbReference>
<dbReference type="InterPro" id="IPR001650">
    <property type="entry name" value="Helicase_C-like"/>
</dbReference>
<evidence type="ECO:0000259" key="6">
    <source>
        <dbReference type="PROSITE" id="PS51192"/>
    </source>
</evidence>
<dbReference type="SMART" id="SM00490">
    <property type="entry name" value="HELICc"/>
    <property type="match status" value="1"/>
</dbReference>
<feature type="compositionally biased region" description="Acidic residues" evidence="5">
    <location>
        <begin position="567"/>
        <end position="585"/>
    </location>
</feature>
<evidence type="ECO:0000259" key="7">
    <source>
        <dbReference type="PROSITE" id="PS51194"/>
    </source>
</evidence>
<dbReference type="PANTHER" id="PTHR12131:SF1">
    <property type="entry name" value="ATP-DEPENDENT RNA HELICASE SUPV3L1, MITOCHONDRIAL-RELATED"/>
    <property type="match status" value="1"/>
</dbReference>
<dbReference type="GeneID" id="62759247"/>
<accession>G1WJN7</accession>
<feature type="domain" description="Helicase C-terminal" evidence="7">
    <location>
        <begin position="286"/>
        <end position="448"/>
    </location>
</feature>
<dbReference type="HOGENOM" id="CLU_017075_0_0_11"/>
<evidence type="ECO:0000256" key="1">
    <source>
        <dbReference type="ARBA" id="ARBA00022741"/>
    </source>
</evidence>
<dbReference type="InterPro" id="IPR027417">
    <property type="entry name" value="P-loop_NTPase"/>
</dbReference>
<feature type="region of interest" description="Disordered" evidence="5">
    <location>
        <begin position="545"/>
        <end position="591"/>
    </location>
</feature>
<dbReference type="InterPro" id="IPR011545">
    <property type="entry name" value="DEAD/DEAH_box_helicase_dom"/>
</dbReference>
<evidence type="ECO:0000256" key="4">
    <source>
        <dbReference type="ARBA" id="ARBA00022840"/>
    </source>
</evidence>
<dbReference type="GO" id="GO:0003676">
    <property type="term" value="F:nucleic acid binding"/>
    <property type="evidence" value="ECO:0007669"/>
    <property type="project" value="InterPro"/>
</dbReference>
<dbReference type="CDD" id="cd17921">
    <property type="entry name" value="DEXHc_Ski2"/>
    <property type="match status" value="1"/>
</dbReference>
<dbReference type="InterPro" id="IPR021904">
    <property type="entry name" value="DUF3516"/>
</dbReference>
<feature type="compositionally biased region" description="Low complexity" evidence="5">
    <location>
        <begin position="553"/>
        <end position="566"/>
    </location>
</feature>
<feature type="region of interest" description="Disordered" evidence="5">
    <location>
        <begin position="1"/>
        <end position="24"/>
    </location>
</feature>
<evidence type="ECO:0000313" key="9">
    <source>
        <dbReference type="Proteomes" id="UP000004830"/>
    </source>
</evidence>
<feature type="compositionally biased region" description="Polar residues" evidence="5">
    <location>
        <begin position="1"/>
        <end position="10"/>
    </location>
</feature>
<evidence type="ECO:0000313" key="8">
    <source>
        <dbReference type="EMBL" id="EGX70103.1"/>
    </source>
</evidence>
<dbReference type="RefSeq" id="WP_009141584.1">
    <property type="nucleotide sequence ID" value="NZ_JH126470.1"/>
</dbReference>
<proteinExistence type="predicted"/>
<evidence type="ECO:0008006" key="10">
    <source>
        <dbReference type="Google" id="ProtNLM"/>
    </source>
</evidence>
<keyword evidence="1" id="KW-0547">Nucleotide-binding</keyword>
<protein>
    <recommendedName>
        <fullName evidence="10">Helicase</fullName>
    </recommendedName>
</protein>
<dbReference type="eggNOG" id="COG4581">
    <property type="taxonomic scope" value="Bacteria"/>
</dbReference>
<dbReference type="Proteomes" id="UP000004830">
    <property type="component" value="Unassembled WGS sequence"/>
</dbReference>
<comment type="caution">
    <text evidence="8">The sequence shown here is derived from an EMBL/GenBank/DDBJ whole genome shotgun (WGS) entry which is preliminary data.</text>
</comment>
<dbReference type="PROSITE" id="PS51194">
    <property type="entry name" value="HELICASE_CTER"/>
    <property type="match status" value="1"/>
</dbReference>
<dbReference type="Pfam" id="PF12029">
    <property type="entry name" value="DUF3516"/>
    <property type="match status" value="2"/>
</dbReference>
<keyword evidence="9" id="KW-1185">Reference proteome</keyword>
<dbReference type="AlphaFoldDB" id="G1WJN7"/>
<dbReference type="Pfam" id="PF00270">
    <property type="entry name" value="DEAD"/>
    <property type="match status" value="1"/>
</dbReference>
<dbReference type="OrthoDB" id="3229913at2"/>
<keyword evidence="4" id="KW-0067">ATP-binding</keyword>
<organism evidence="8 9">
    <name type="scientific">Collinsella tanakaei YIT 12063</name>
    <dbReference type="NCBI Taxonomy" id="742742"/>
    <lineage>
        <taxon>Bacteria</taxon>
        <taxon>Bacillati</taxon>
        <taxon>Actinomycetota</taxon>
        <taxon>Coriobacteriia</taxon>
        <taxon>Coriobacteriales</taxon>
        <taxon>Coriobacteriaceae</taxon>
        <taxon>Collinsella</taxon>
    </lineage>
</organism>
<keyword evidence="2" id="KW-0378">Hydrolase</keyword>
<evidence type="ECO:0000256" key="2">
    <source>
        <dbReference type="ARBA" id="ARBA00022801"/>
    </source>
</evidence>
<dbReference type="Gene3D" id="3.40.50.300">
    <property type="entry name" value="P-loop containing nucleotide triphosphate hydrolases"/>
    <property type="match status" value="2"/>
</dbReference>
<dbReference type="PROSITE" id="PS51192">
    <property type="entry name" value="HELICASE_ATP_BIND_1"/>
    <property type="match status" value="1"/>
</dbReference>
<gene>
    <name evidence="8" type="ORF">HMPREF9452_01550</name>
</gene>
<keyword evidence="3" id="KW-0347">Helicase</keyword>